<keyword evidence="1" id="KW-1133">Transmembrane helix</keyword>
<dbReference type="EMBL" id="ADKM02000008">
    <property type="protein sequence ID" value="EGC04756.1"/>
    <property type="molecule type" value="Genomic_DNA"/>
</dbReference>
<keyword evidence="4" id="KW-1185">Reference proteome</keyword>
<accession>E9S7C4</accession>
<dbReference type="PANTHER" id="PTHR36435">
    <property type="entry name" value="SLR1288 PROTEIN"/>
    <property type="match status" value="1"/>
</dbReference>
<protein>
    <submittedName>
        <fullName evidence="3">CAAX amino terminal protease family protein</fullName>
    </submittedName>
</protein>
<feature type="transmembrane region" description="Helical" evidence="1">
    <location>
        <begin position="196"/>
        <end position="218"/>
    </location>
</feature>
<evidence type="ECO:0000313" key="4">
    <source>
        <dbReference type="Proteomes" id="UP000004259"/>
    </source>
</evidence>
<dbReference type="GO" id="GO:0006508">
    <property type="term" value="P:proteolysis"/>
    <property type="evidence" value="ECO:0007669"/>
    <property type="project" value="UniProtKB-KW"/>
</dbReference>
<name>E9S7C4_RUMAL</name>
<dbReference type="PANTHER" id="PTHR36435:SF1">
    <property type="entry name" value="CAAX AMINO TERMINAL PROTEASE FAMILY PROTEIN"/>
    <property type="match status" value="1"/>
</dbReference>
<dbReference type="GO" id="GO:0080120">
    <property type="term" value="P:CAAX-box protein maturation"/>
    <property type="evidence" value="ECO:0007669"/>
    <property type="project" value="UniProtKB-ARBA"/>
</dbReference>
<comment type="caution">
    <text evidence="3">The sequence shown here is derived from an EMBL/GenBank/DDBJ whole genome shotgun (WGS) entry which is preliminary data.</text>
</comment>
<evidence type="ECO:0000256" key="1">
    <source>
        <dbReference type="SAM" id="Phobius"/>
    </source>
</evidence>
<feature type="transmembrane region" description="Helical" evidence="1">
    <location>
        <begin position="59"/>
        <end position="79"/>
    </location>
</feature>
<keyword evidence="3" id="KW-0378">Hydrolase</keyword>
<dbReference type="Proteomes" id="UP000004259">
    <property type="component" value="Unassembled WGS sequence"/>
</dbReference>
<keyword evidence="1" id="KW-0472">Membrane</keyword>
<evidence type="ECO:0000313" key="3">
    <source>
        <dbReference type="EMBL" id="EGC04756.1"/>
    </source>
</evidence>
<proteinExistence type="predicted"/>
<dbReference type="GO" id="GO:0004175">
    <property type="term" value="F:endopeptidase activity"/>
    <property type="evidence" value="ECO:0007669"/>
    <property type="project" value="UniProtKB-ARBA"/>
</dbReference>
<dbReference type="eggNOG" id="ENOG50325H0">
    <property type="taxonomic scope" value="Bacteria"/>
</dbReference>
<gene>
    <name evidence="3" type="ORF">CUS_6135</name>
</gene>
<keyword evidence="1" id="KW-0812">Transmembrane</keyword>
<feature type="transmembrane region" description="Helical" evidence="1">
    <location>
        <begin position="173"/>
        <end position="190"/>
    </location>
</feature>
<organism evidence="3 4">
    <name type="scientific">Ruminococcus albus 8</name>
    <dbReference type="NCBI Taxonomy" id="246199"/>
    <lineage>
        <taxon>Bacteria</taxon>
        <taxon>Bacillati</taxon>
        <taxon>Bacillota</taxon>
        <taxon>Clostridia</taxon>
        <taxon>Eubacteriales</taxon>
        <taxon>Oscillospiraceae</taxon>
        <taxon>Ruminococcus</taxon>
    </lineage>
</organism>
<dbReference type="InterPro" id="IPR052710">
    <property type="entry name" value="CAAX_protease"/>
</dbReference>
<dbReference type="InterPro" id="IPR003675">
    <property type="entry name" value="Rce1/LyrA-like_dom"/>
</dbReference>
<reference evidence="3 4" key="1">
    <citation type="submission" date="2011-02" db="EMBL/GenBank/DDBJ databases">
        <authorList>
            <person name="Nelson K.E."/>
            <person name="Sutton G."/>
            <person name="Torralba M."/>
            <person name="Durkin S."/>
            <person name="Harkins D."/>
            <person name="Montgomery R."/>
            <person name="Ziemer C."/>
            <person name="Klaassens E."/>
            <person name="Ocuiv P."/>
            <person name="Morrison M."/>
        </authorList>
    </citation>
    <scope>NUCLEOTIDE SEQUENCE [LARGE SCALE GENOMIC DNA]</scope>
    <source>
        <strain evidence="3 4">8</strain>
    </source>
</reference>
<sequence>MADTKLIDMRETGQNKMSPKKQSILLVIGMMAVFLVMTVIMSLVKDHLTIADETLKADIAHLLAEIATALTSVFAVIIARKTSGCELKSAFKFKGFDWSVPIMLTLFVWSACETTTAIDGAILSRSMSVRPGSENSITVISVICSCLLAPFFEELIFRFSFMGVMKKSFGKRMTIFLPVVIFSSIHLYNIQGFFDVLVGALVAATIYYYTENIIYVIIEHVAHNSLCLFDFNKVDLFGSSVYSRRNGFVIMNTGYMIINMILLAGCLVWFFKYFKPKYSMKA</sequence>
<dbReference type="STRING" id="246199.CUS_6135"/>
<evidence type="ECO:0000259" key="2">
    <source>
        <dbReference type="Pfam" id="PF02517"/>
    </source>
</evidence>
<feature type="transmembrane region" description="Helical" evidence="1">
    <location>
        <begin position="135"/>
        <end position="152"/>
    </location>
</feature>
<feature type="transmembrane region" description="Helical" evidence="1">
    <location>
        <begin position="24"/>
        <end position="44"/>
    </location>
</feature>
<keyword evidence="3" id="KW-0645">Protease</keyword>
<feature type="domain" description="CAAX prenyl protease 2/Lysostaphin resistance protein A-like" evidence="2">
    <location>
        <begin position="138"/>
        <end position="225"/>
    </location>
</feature>
<dbReference type="AlphaFoldDB" id="E9S7C4"/>
<feature type="transmembrane region" description="Helical" evidence="1">
    <location>
        <begin position="249"/>
        <end position="271"/>
    </location>
</feature>
<dbReference type="Pfam" id="PF02517">
    <property type="entry name" value="Rce1-like"/>
    <property type="match status" value="1"/>
</dbReference>